<dbReference type="OrthoDB" id="3863715at2759"/>
<dbReference type="Proteomes" id="UP000585474">
    <property type="component" value="Unassembled WGS sequence"/>
</dbReference>
<protein>
    <submittedName>
        <fullName evidence="2">Uncharacterized protein</fullName>
    </submittedName>
</protein>
<organism evidence="2 3">
    <name type="scientific">Actinidia rufa</name>
    <dbReference type="NCBI Taxonomy" id="165716"/>
    <lineage>
        <taxon>Eukaryota</taxon>
        <taxon>Viridiplantae</taxon>
        <taxon>Streptophyta</taxon>
        <taxon>Embryophyta</taxon>
        <taxon>Tracheophyta</taxon>
        <taxon>Spermatophyta</taxon>
        <taxon>Magnoliopsida</taxon>
        <taxon>eudicotyledons</taxon>
        <taxon>Gunneridae</taxon>
        <taxon>Pentapetalae</taxon>
        <taxon>asterids</taxon>
        <taxon>Ericales</taxon>
        <taxon>Actinidiaceae</taxon>
        <taxon>Actinidia</taxon>
    </lineage>
</organism>
<evidence type="ECO:0000313" key="3">
    <source>
        <dbReference type="Proteomes" id="UP000585474"/>
    </source>
</evidence>
<dbReference type="AlphaFoldDB" id="A0A7J0GFH5"/>
<gene>
    <name evidence="2" type="ORF">Acr_21g0001330</name>
</gene>
<evidence type="ECO:0000256" key="1">
    <source>
        <dbReference type="SAM" id="MobiDB-lite"/>
    </source>
</evidence>
<sequence length="222" mass="23699">MAMSRGIAFYHLFPCLKLSSTVLDQMAFVTSLGTRTYCQHCRKPDHLNDHCFDLHPELKQQFFQNCGGGRGGGSGGGRGRDTPPTGAITELHLGLAPSSSSFDPMAAIVGGTPTALYGPPSFPGPATELFAEDDSIPSHPFPILESPPPKDLEFHSPPSPSGSVPLIVTTDPSQVYSRRLRAQDPLSASSPKSGISSPLIFDIPISVIPHMFVVPLPFSSFK</sequence>
<keyword evidence="3" id="KW-1185">Reference proteome</keyword>
<comment type="caution">
    <text evidence="2">The sequence shown here is derived from an EMBL/GenBank/DDBJ whole genome shotgun (WGS) entry which is preliminary data.</text>
</comment>
<evidence type="ECO:0000313" key="2">
    <source>
        <dbReference type="EMBL" id="GFZ09534.1"/>
    </source>
</evidence>
<name>A0A7J0GFH5_9ERIC</name>
<accession>A0A7J0GFH5</accession>
<feature type="region of interest" description="Disordered" evidence="1">
    <location>
        <begin position="123"/>
        <end position="166"/>
    </location>
</feature>
<proteinExistence type="predicted"/>
<reference evidence="2 3" key="1">
    <citation type="submission" date="2019-07" db="EMBL/GenBank/DDBJ databases">
        <title>De Novo Assembly of kiwifruit Actinidia rufa.</title>
        <authorList>
            <person name="Sugita-Konishi S."/>
            <person name="Sato K."/>
            <person name="Mori E."/>
            <person name="Abe Y."/>
            <person name="Kisaki G."/>
            <person name="Hamano K."/>
            <person name="Suezawa K."/>
            <person name="Otani M."/>
            <person name="Fukuda T."/>
            <person name="Manabe T."/>
            <person name="Gomi K."/>
            <person name="Tabuchi M."/>
            <person name="Akimitsu K."/>
            <person name="Kataoka I."/>
        </authorList>
    </citation>
    <scope>NUCLEOTIDE SEQUENCE [LARGE SCALE GENOMIC DNA]</scope>
    <source>
        <strain evidence="3">cv. Fuchu</strain>
    </source>
</reference>
<dbReference type="EMBL" id="BJWL01000021">
    <property type="protein sequence ID" value="GFZ09534.1"/>
    <property type="molecule type" value="Genomic_DNA"/>
</dbReference>